<accession>A0ABQ4IAN8</accession>
<reference evidence="1 2" key="1">
    <citation type="submission" date="2021-01" db="EMBL/GenBank/DDBJ databases">
        <title>Whole genome shotgun sequence of Verrucosispora gifhornensis NBRC 16317.</title>
        <authorList>
            <person name="Komaki H."/>
            <person name="Tamura T."/>
        </authorList>
    </citation>
    <scope>NUCLEOTIDE SEQUENCE [LARGE SCALE GENOMIC DNA]</scope>
    <source>
        <strain evidence="1 2">NBRC 16317</strain>
    </source>
</reference>
<name>A0ABQ4IAN8_9ACTN</name>
<proteinExistence type="predicted"/>
<dbReference type="Proteomes" id="UP000647860">
    <property type="component" value="Unassembled WGS sequence"/>
</dbReference>
<evidence type="ECO:0000313" key="2">
    <source>
        <dbReference type="Proteomes" id="UP000647860"/>
    </source>
</evidence>
<dbReference type="EMBL" id="BOPA01000014">
    <property type="protein sequence ID" value="GIJ14974.1"/>
    <property type="molecule type" value="Genomic_DNA"/>
</dbReference>
<evidence type="ECO:0000313" key="1">
    <source>
        <dbReference type="EMBL" id="GIJ14974.1"/>
    </source>
</evidence>
<organism evidence="1 2">
    <name type="scientific">Micromonospora gifhornensis</name>
    <dbReference type="NCBI Taxonomy" id="84594"/>
    <lineage>
        <taxon>Bacteria</taxon>
        <taxon>Bacillati</taxon>
        <taxon>Actinomycetota</taxon>
        <taxon>Actinomycetes</taxon>
        <taxon>Micromonosporales</taxon>
        <taxon>Micromonosporaceae</taxon>
        <taxon>Micromonospora</taxon>
    </lineage>
</organism>
<sequence>MFRYADAGARSLLELTVGALDVRQAVDVELEDLGRVLHAQPVARAQILVHPDLYLVGRDLGHRCTPHVLASHPPTVPECPYPPANPPLAIKLR</sequence>
<protein>
    <submittedName>
        <fullName evidence="1">Uncharacterized protein</fullName>
    </submittedName>
</protein>
<gene>
    <name evidence="1" type="ORF">Vgi01_16580</name>
</gene>
<keyword evidence="2" id="KW-1185">Reference proteome</keyword>
<comment type="caution">
    <text evidence="1">The sequence shown here is derived from an EMBL/GenBank/DDBJ whole genome shotgun (WGS) entry which is preliminary data.</text>
</comment>